<dbReference type="Gene3D" id="1.10.472.170">
    <property type="match status" value="1"/>
</dbReference>
<dbReference type="SMART" id="SM00385">
    <property type="entry name" value="CYCLIN"/>
    <property type="match status" value="2"/>
</dbReference>
<keyword evidence="7" id="KW-0010">Activator</keyword>
<evidence type="ECO:0000313" key="14">
    <source>
        <dbReference type="Proteomes" id="UP000319731"/>
    </source>
</evidence>
<feature type="region of interest" description="Disordered" evidence="11">
    <location>
        <begin position="568"/>
        <end position="616"/>
    </location>
</feature>
<feature type="compositionally biased region" description="Low complexity" evidence="11">
    <location>
        <begin position="371"/>
        <end position="380"/>
    </location>
</feature>
<dbReference type="GO" id="GO:0000126">
    <property type="term" value="C:transcription factor TFIIIB complex"/>
    <property type="evidence" value="ECO:0007669"/>
    <property type="project" value="TreeGrafter"/>
</dbReference>
<dbReference type="GO" id="GO:0070897">
    <property type="term" value="P:transcription preinitiation complex assembly"/>
    <property type="evidence" value="ECO:0007669"/>
    <property type="project" value="InterPro"/>
</dbReference>
<keyword evidence="14" id="KW-1185">Reference proteome</keyword>
<evidence type="ECO:0000256" key="4">
    <source>
        <dbReference type="ARBA" id="ARBA00022771"/>
    </source>
</evidence>
<sequence>MADCDCGGNFVYERGQTICDRCGRVAEDSNLKSEITFTERSSGNATADGTVIGHDQARARSRSKFGTVRGGMPESREQTMAKGKNKATEMGTHFGYKQTEIEQATSWLNLAIAHNFTKGRRTDTVVAACLYLVARLGDKGLMLIDFSERAETNVYTLGATFLKLAHLLGVAIPNIDPSIYLARFAEKLDFGGKKTSVIKVATNLVRRMQHDWMAMGRHPAGVCAACLFIAARMHGFRRSHREIVSVVKICETTLRKRLTEFKDTPSADLNPVDFIKQNDWDKRGKELKLQPSPLPPILTQRRRRGGSADDEDKKGILDDDDDDDEDDEDDKRNQTDSIRRNNRKDVDDDDDDSENGEGQRASSSTRHRQRQQSGRAGSQAPSDDDDVNINGPMLSQYGDDMEENGILDEMSKTLENPDFQQITRELGGTPGPSDDDSTTPLAPAPAVPKSALKRKRTPTPSSTRLKKTRFEDTPSVTLSPVTTFLPPPLGVALPKAPTDFAATTPSSPTSTEEQTLPATNNNTDATITPAATSDALTAEEQNWELLDDDNEIMNAFLTDDEVSLKKRIWEEENRDWEEKQERKRIMELASGKSSQSKKPRKPRDKNAANQAPAATAAEAARQLLATKKMLSKKINYDVLESLFADVKPPAPAPTPPAL</sequence>
<gene>
    <name evidence="13" type="ORF">SmJEL517_g04472</name>
</gene>
<keyword evidence="4" id="KW-0863">Zinc-finger</keyword>
<dbReference type="GeneID" id="42005697"/>
<dbReference type="InterPro" id="IPR013763">
    <property type="entry name" value="Cyclin-like_dom"/>
</dbReference>
<dbReference type="AlphaFoldDB" id="A0A507C2Z5"/>
<dbReference type="GO" id="GO:0097550">
    <property type="term" value="C:transcription preinitiation complex"/>
    <property type="evidence" value="ECO:0007669"/>
    <property type="project" value="TreeGrafter"/>
</dbReference>
<evidence type="ECO:0000256" key="9">
    <source>
        <dbReference type="ARBA" id="ARBA00023242"/>
    </source>
</evidence>
<dbReference type="OrthoDB" id="511529at2759"/>
<evidence type="ECO:0000256" key="5">
    <source>
        <dbReference type="ARBA" id="ARBA00022833"/>
    </source>
</evidence>
<dbReference type="EMBL" id="QEAO01000030">
    <property type="protein sequence ID" value="TPX32454.1"/>
    <property type="molecule type" value="Genomic_DNA"/>
</dbReference>
<dbReference type="PANTHER" id="PTHR11618:SF4">
    <property type="entry name" value="TRANSCRIPTION FACTOR IIIB 90 KDA SUBUNIT"/>
    <property type="match status" value="1"/>
</dbReference>
<proteinExistence type="inferred from homology"/>
<protein>
    <recommendedName>
        <fullName evidence="10">B-related factor 1</fullName>
    </recommendedName>
</protein>
<dbReference type="GO" id="GO:0001006">
    <property type="term" value="F:RNA polymerase III type 3 promoter sequence-specific DNA binding"/>
    <property type="evidence" value="ECO:0007669"/>
    <property type="project" value="TreeGrafter"/>
</dbReference>
<dbReference type="GO" id="GO:0017025">
    <property type="term" value="F:TBP-class protein binding"/>
    <property type="evidence" value="ECO:0007669"/>
    <property type="project" value="InterPro"/>
</dbReference>
<keyword evidence="3" id="KW-0479">Metal-binding</keyword>
<dbReference type="Proteomes" id="UP000319731">
    <property type="component" value="Unassembled WGS sequence"/>
</dbReference>
<dbReference type="CDD" id="cd20554">
    <property type="entry name" value="CYCLIN_TFIIIB90_rpt2"/>
    <property type="match status" value="1"/>
</dbReference>
<dbReference type="SUPFAM" id="SSF47954">
    <property type="entry name" value="Cyclin-like"/>
    <property type="match status" value="2"/>
</dbReference>
<keyword evidence="6" id="KW-0805">Transcription regulation</keyword>
<comment type="caution">
    <text evidence="13">The sequence shown here is derived from an EMBL/GenBank/DDBJ whole genome shotgun (WGS) entry which is preliminary data.</text>
</comment>
<evidence type="ECO:0000256" key="10">
    <source>
        <dbReference type="ARBA" id="ARBA00031009"/>
    </source>
</evidence>
<dbReference type="InterPro" id="IPR036915">
    <property type="entry name" value="Cyclin-like_sf"/>
</dbReference>
<dbReference type="Gene3D" id="1.20.5.650">
    <property type="entry name" value="Single helix bin"/>
    <property type="match status" value="1"/>
</dbReference>
<feature type="compositionally biased region" description="Basic and acidic residues" evidence="11">
    <location>
        <begin position="568"/>
        <end position="586"/>
    </location>
</feature>
<dbReference type="Pfam" id="PF07741">
    <property type="entry name" value="BRF1"/>
    <property type="match status" value="1"/>
</dbReference>
<evidence type="ECO:0000313" key="13">
    <source>
        <dbReference type="EMBL" id="TPX32454.1"/>
    </source>
</evidence>
<dbReference type="Gene3D" id="1.10.472.10">
    <property type="entry name" value="Cyclin-like"/>
    <property type="match status" value="1"/>
</dbReference>
<dbReference type="PRINTS" id="PR00685">
    <property type="entry name" value="TIFACTORIIB"/>
</dbReference>
<keyword evidence="9" id="KW-0539">Nucleus</keyword>
<feature type="compositionally biased region" description="Acidic residues" evidence="11">
    <location>
        <begin position="318"/>
        <end position="329"/>
    </location>
</feature>
<dbReference type="InterPro" id="IPR011665">
    <property type="entry name" value="BRF1_TBP-bd_dom"/>
</dbReference>
<dbReference type="GO" id="GO:0000995">
    <property type="term" value="F:RNA polymerase III general transcription initiation factor activity"/>
    <property type="evidence" value="ECO:0007669"/>
    <property type="project" value="TreeGrafter"/>
</dbReference>
<dbReference type="RefSeq" id="XP_031023662.1">
    <property type="nucleotide sequence ID" value="XM_031170400.1"/>
</dbReference>
<feature type="domain" description="Cyclin-like" evidence="12">
    <location>
        <begin position="179"/>
        <end position="263"/>
    </location>
</feature>
<evidence type="ECO:0000256" key="11">
    <source>
        <dbReference type="SAM" id="MobiDB-lite"/>
    </source>
</evidence>
<evidence type="ECO:0000256" key="3">
    <source>
        <dbReference type="ARBA" id="ARBA00022723"/>
    </source>
</evidence>
<reference evidence="13 14" key="1">
    <citation type="journal article" date="2019" name="Sci. Rep.">
        <title>Comparative genomics of chytrid fungi reveal insights into the obligate biotrophic and pathogenic lifestyle of Synchytrium endobioticum.</title>
        <authorList>
            <person name="van de Vossenberg B.T.L.H."/>
            <person name="Warris S."/>
            <person name="Nguyen H.D.T."/>
            <person name="van Gent-Pelzer M.P.E."/>
            <person name="Joly D.L."/>
            <person name="van de Geest H.C."/>
            <person name="Bonants P.J.M."/>
            <person name="Smith D.S."/>
            <person name="Levesque C.A."/>
            <person name="van der Lee T.A.J."/>
        </authorList>
    </citation>
    <scope>NUCLEOTIDE SEQUENCE [LARGE SCALE GENOMIC DNA]</scope>
    <source>
        <strain evidence="13 14">JEL517</strain>
    </source>
</reference>
<feature type="compositionally biased region" description="Low complexity" evidence="11">
    <location>
        <begin position="496"/>
        <end position="511"/>
    </location>
</feature>
<feature type="domain" description="Cyclin-like" evidence="12">
    <location>
        <begin position="85"/>
        <end position="166"/>
    </location>
</feature>
<keyword evidence="8" id="KW-0804">Transcription</keyword>
<dbReference type="GO" id="GO:0005634">
    <property type="term" value="C:nucleus"/>
    <property type="evidence" value="ECO:0007669"/>
    <property type="project" value="UniProtKB-SubCell"/>
</dbReference>
<evidence type="ECO:0000256" key="6">
    <source>
        <dbReference type="ARBA" id="ARBA00023015"/>
    </source>
</evidence>
<dbReference type="GO" id="GO:0008270">
    <property type="term" value="F:zinc ion binding"/>
    <property type="evidence" value="ECO:0007669"/>
    <property type="project" value="UniProtKB-KW"/>
</dbReference>
<feature type="compositionally biased region" description="Low complexity" evidence="11">
    <location>
        <begin position="607"/>
        <end position="616"/>
    </location>
</feature>
<dbReference type="STRING" id="1806994.A0A507C2Z5"/>
<dbReference type="InterPro" id="IPR013150">
    <property type="entry name" value="TFIIB_cyclin"/>
</dbReference>
<comment type="subcellular location">
    <subcellularLocation>
        <location evidence="1">Nucleus</location>
    </subcellularLocation>
</comment>
<evidence type="ECO:0000256" key="7">
    <source>
        <dbReference type="ARBA" id="ARBA00023159"/>
    </source>
</evidence>
<evidence type="ECO:0000256" key="1">
    <source>
        <dbReference type="ARBA" id="ARBA00004123"/>
    </source>
</evidence>
<evidence type="ECO:0000256" key="2">
    <source>
        <dbReference type="ARBA" id="ARBA00010857"/>
    </source>
</evidence>
<dbReference type="PANTHER" id="PTHR11618">
    <property type="entry name" value="TRANSCRIPTION INITIATION FACTOR IIB-RELATED"/>
    <property type="match status" value="1"/>
</dbReference>
<feature type="region of interest" description="Disordered" evidence="11">
    <location>
        <begin position="284"/>
        <end position="533"/>
    </location>
</feature>
<feature type="compositionally biased region" description="Polar residues" evidence="11">
    <location>
        <begin position="512"/>
        <end position="533"/>
    </location>
</feature>
<dbReference type="Pfam" id="PF00382">
    <property type="entry name" value="TFIIB"/>
    <property type="match status" value="2"/>
</dbReference>
<accession>A0A507C2Z5</accession>
<organism evidence="13 14">
    <name type="scientific">Synchytrium microbalum</name>
    <dbReference type="NCBI Taxonomy" id="1806994"/>
    <lineage>
        <taxon>Eukaryota</taxon>
        <taxon>Fungi</taxon>
        <taxon>Fungi incertae sedis</taxon>
        <taxon>Chytridiomycota</taxon>
        <taxon>Chytridiomycota incertae sedis</taxon>
        <taxon>Chytridiomycetes</taxon>
        <taxon>Synchytriales</taxon>
        <taxon>Synchytriaceae</taxon>
        <taxon>Synchytrium</taxon>
    </lineage>
</organism>
<name>A0A507C2Z5_9FUNG</name>
<evidence type="ECO:0000256" key="8">
    <source>
        <dbReference type="ARBA" id="ARBA00023163"/>
    </source>
</evidence>
<comment type="similarity">
    <text evidence="2">Belongs to the TFIIB family.</text>
</comment>
<dbReference type="InterPro" id="IPR000812">
    <property type="entry name" value="TFIIB"/>
</dbReference>
<dbReference type="FunFam" id="1.10.472.10:FF:000002">
    <property type="entry name" value="Transcription factor IIIB 90 kDa subunit"/>
    <property type="match status" value="1"/>
</dbReference>
<keyword evidence="5" id="KW-0862">Zinc</keyword>
<dbReference type="GO" id="GO:0006384">
    <property type="term" value="P:transcription initiation at RNA polymerase III promoter"/>
    <property type="evidence" value="ECO:0007669"/>
    <property type="project" value="UniProtKB-ARBA"/>
</dbReference>
<evidence type="ECO:0000259" key="12">
    <source>
        <dbReference type="SMART" id="SM00385"/>
    </source>
</evidence>
<dbReference type="FunFam" id="1.10.472.10:FF:000007">
    <property type="entry name" value="Transcription factor IIIB 90 kDa subunit"/>
    <property type="match status" value="1"/>
</dbReference>
<feature type="compositionally biased region" description="Basic and acidic residues" evidence="11">
    <location>
        <begin position="330"/>
        <end position="346"/>
    </location>
</feature>